<reference evidence="2" key="1">
    <citation type="submission" date="2022-11" db="EMBL/GenBank/DDBJ databases">
        <title>Centuries of genome instability and evolution in soft-shell clam transmissible cancer (bioRxiv).</title>
        <authorList>
            <person name="Hart S.F.M."/>
            <person name="Yonemitsu M.A."/>
            <person name="Giersch R.M."/>
            <person name="Beal B.F."/>
            <person name="Arriagada G."/>
            <person name="Davis B.W."/>
            <person name="Ostrander E.A."/>
            <person name="Goff S.P."/>
            <person name="Metzger M.J."/>
        </authorList>
    </citation>
    <scope>NUCLEOTIDE SEQUENCE</scope>
    <source>
        <strain evidence="2">MELC-2E11</strain>
        <tissue evidence="2">Siphon/mantle</tissue>
    </source>
</reference>
<dbReference type="EMBL" id="CP111025">
    <property type="protein sequence ID" value="WAR25552.1"/>
    <property type="molecule type" value="Genomic_DNA"/>
</dbReference>
<gene>
    <name evidence="2" type="ORF">MAR_011256</name>
</gene>
<protein>
    <submittedName>
        <fullName evidence="2">Uncharacterized protein</fullName>
    </submittedName>
</protein>
<dbReference type="Proteomes" id="UP001164746">
    <property type="component" value="Chromosome 14"/>
</dbReference>
<evidence type="ECO:0000313" key="2">
    <source>
        <dbReference type="EMBL" id="WAR25552.1"/>
    </source>
</evidence>
<evidence type="ECO:0000313" key="3">
    <source>
        <dbReference type="Proteomes" id="UP001164746"/>
    </source>
</evidence>
<organism evidence="2 3">
    <name type="scientific">Mya arenaria</name>
    <name type="common">Soft-shell clam</name>
    <dbReference type="NCBI Taxonomy" id="6604"/>
    <lineage>
        <taxon>Eukaryota</taxon>
        <taxon>Metazoa</taxon>
        <taxon>Spiralia</taxon>
        <taxon>Lophotrochozoa</taxon>
        <taxon>Mollusca</taxon>
        <taxon>Bivalvia</taxon>
        <taxon>Autobranchia</taxon>
        <taxon>Heteroconchia</taxon>
        <taxon>Euheterodonta</taxon>
        <taxon>Imparidentia</taxon>
        <taxon>Neoheterodontei</taxon>
        <taxon>Myida</taxon>
        <taxon>Myoidea</taxon>
        <taxon>Myidae</taxon>
        <taxon>Mya</taxon>
    </lineage>
</organism>
<feature type="non-terminal residue" evidence="2">
    <location>
        <position position="122"/>
    </location>
</feature>
<name>A0ABY7FTQ6_MYAAR</name>
<accession>A0ABY7FTQ6</accession>
<evidence type="ECO:0000256" key="1">
    <source>
        <dbReference type="SAM" id="MobiDB-lite"/>
    </source>
</evidence>
<proteinExistence type="predicted"/>
<keyword evidence="3" id="KW-1185">Reference proteome</keyword>
<feature type="compositionally biased region" description="Polar residues" evidence="1">
    <location>
        <begin position="99"/>
        <end position="122"/>
    </location>
</feature>
<feature type="region of interest" description="Disordered" evidence="1">
    <location>
        <begin position="98"/>
        <end position="122"/>
    </location>
</feature>
<sequence length="122" mass="13880">MAHFDSKRIAALHAITQIASILRDVLTEQDRVYEEIFFRRKSSARSQDNVYSNLDKLTRTSKSNSNLGAITENIEHDEDSTYDSPSRPYALCTKKLNNRVDTQQDGRSTPQGSPTILFSRND</sequence>